<dbReference type="Proteomes" id="UP000298415">
    <property type="component" value="Unassembled WGS sequence"/>
</dbReference>
<sequence>MQVQTKNKLFGITNQAEIARQLGTSQQNVSLWVTSGKFPPRRILPFCRAVGFAVTPHQLDPILYPNPGDALPVPHEHIIPSVKPQGVNNHDHP</sequence>
<dbReference type="EMBL" id="PYKE01000309">
    <property type="protein sequence ID" value="TGC95065.1"/>
    <property type="molecule type" value="Genomic_DNA"/>
</dbReference>
<accession>A0A3V2BVL1</accession>
<protein>
    <recommendedName>
        <fullName evidence="5">Helix-turn-helix domain-containing protein</fullName>
    </recommendedName>
</protein>
<evidence type="ECO:0000313" key="3">
    <source>
        <dbReference type="Proteomes" id="UP000297783"/>
    </source>
</evidence>
<reference evidence="3 4" key="1">
    <citation type="submission" date="2018-03" db="EMBL/GenBank/DDBJ databases">
        <title>Non-Typhoidal Salmonella genome sequencing and assembly.</title>
        <authorList>
            <person name="Matchawe C."/>
        </authorList>
    </citation>
    <scope>NUCLEOTIDE SEQUENCE [LARGE SCALE GENOMIC DNA]</scope>
    <source>
        <strain evidence="2 4">32evb</strain>
        <strain evidence="1 3">98se</strain>
    </source>
</reference>
<dbReference type="Proteomes" id="UP000297783">
    <property type="component" value="Unassembled WGS sequence"/>
</dbReference>
<dbReference type="Gene3D" id="1.10.260.40">
    <property type="entry name" value="lambda repressor-like DNA-binding domains"/>
    <property type="match status" value="1"/>
</dbReference>
<gene>
    <name evidence="1" type="ORF">C9E93_10580</name>
    <name evidence="2" type="ORF">C9F05_21600</name>
</gene>
<evidence type="ECO:0008006" key="5">
    <source>
        <dbReference type="Google" id="ProtNLM"/>
    </source>
</evidence>
<dbReference type="GO" id="GO:0003677">
    <property type="term" value="F:DNA binding"/>
    <property type="evidence" value="ECO:0007669"/>
    <property type="project" value="InterPro"/>
</dbReference>
<dbReference type="InterPro" id="IPR010982">
    <property type="entry name" value="Lambda_DNA-bd_dom_sf"/>
</dbReference>
<name>A0A3V2BVL1_SALET</name>
<comment type="caution">
    <text evidence="1">The sequence shown here is derived from an EMBL/GenBank/DDBJ whole genome shotgun (WGS) entry which is preliminary data.</text>
</comment>
<evidence type="ECO:0000313" key="4">
    <source>
        <dbReference type="Proteomes" id="UP000298415"/>
    </source>
</evidence>
<organism evidence="1 3">
    <name type="scientific">Salmonella enterica I</name>
    <dbReference type="NCBI Taxonomy" id="59201"/>
    <lineage>
        <taxon>Bacteria</taxon>
        <taxon>Pseudomonadati</taxon>
        <taxon>Pseudomonadota</taxon>
        <taxon>Gammaproteobacteria</taxon>
        <taxon>Enterobacterales</taxon>
        <taxon>Enterobacteriaceae</taxon>
        <taxon>Salmonella</taxon>
    </lineage>
</organism>
<evidence type="ECO:0000313" key="2">
    <source>
        <dbReference type="EMBL" id="TGC95065.1"/>
    </source>
</evidence>
<evidence type="ECO:0000313" key="1">
    <source>
        <dbReference type="EMBL" id="TGC39542.1"/>
    </source>
</evidence>
<dbReference type="AlphaFoldDB" id="A0A3V2BVL1"/>
<dbReference type="EMBL" id="PYJV01000063">
    <property type="protein sequence ID" value="TGC39542.1"/>
    <property type="molecule type" value="Genomic_DNA"/>
</dbReference>
<proteinExistence type="predicted"/>